<protein>
    <submittedName>
        <fullName evidence="2">Uncharacterized protein</fullName>
    </submittedName>
</protein>
<reference evidence="3" key="1">
    <citation type="submission" date="2012-08" db="EMBL/GenBank/DDBJ databases">
        <title>The Genome Sequence of Wuchereria bancrofti.</title>
        <authorList>
            <person name="Nutman T.B."/>
            <person name="Fink D.L."/>
            <person name="Russ C."/>
            <person name="Young S."/>
            <person name="Zeng Q."/>
            <person name="Koehrsen M."/>
            <person name="Alvarado L."/>
            <person name="Berlin A."/>
            <person name="Chapman S.B."/>
            <person name="Chen Z."/>
            <person name="Freedman E."/>
            <person name="Gellesch M."/>
            <person name="Goldberg J."/>
            <person name="Griggs A."/>
            <person name="Gujja S."/>
            <person name="Heilman E.R."/>
            <person name="Heiman D."/>
            <person name="Hepburn T."/>
            <person name="Howarth C."/>
            <person name="Jen D."/>
            <person name="Larson L."/>
            <person name="Lewis B."/>
            <person name="Mehta T."/>
            <person name="Park D."/>
            <person name="Pearson M."/>
            <person name="Roberts A."/>
            <person name="Saif S."/>
            <person name="Shea T."/>
            <person name="Shenoy N."/>
            <person name="Sisk P."/>
            <person name="Stolte C."/>
            <person name="Sykes S."/>
            <person name="Walk T."/>
            <person name="White J."/>
            <person name="Yandava C."/>
            <person name="Haas B."/>
            <person name="Henn M.R."/>
            <person name="Nusbaum C."/>
            <person name="Birren B."/>
        </authorList>
    </citation>
    <scope>NUCLEOTIDE SEQUENCE [LARGE SCALE GENOMIC DNA]</scope>
    <source>
        <strain evidence="3">NA</strain>
    </source>
</reference>
<gene>
    <name evidence="2" type="ORF">WUBG_05153</name>
</gene>
<comment type="caution">
    <text evidence="2">The sequence shown here is derived from an EMBL/GenBank/DDBJ whole genome shotgun (WGS) entry which is preliminary data.</text>
</comment>
<dbReference type="Proteomes" id="UP000004810">
    <property type="component" value="Unassembled WGS sequence"/>
</dbReference>
<evidence type="ECO:0000256" key="1">
    <source>
        <dbReference type="SAM" id="MobiDB-lite"/>
    </source>
</evidence>
<dbReference type="EMBL" id="ADBV01001912">
    <property type="protein sequence ID" value="EJW83933.1"/>
    <property type="molecule type" value="Genomic_DNA"/>
</dbReference>
<sequence>MSKSRSSPQESQTRYVDSDGNSVDLTGAIWMTKITLPYIDIQDIYRKIQDEIVLDILPRGTKSLLRVNCTDNTLQWEKDFL</sequence>
<evidence type="ECO:0000313" key="3">
    <source>
        <dbReference type="Proteomes" id="UP000004810"/>
    </source>
</evidence>
<evidence type="ECO:0000313" key="2">
    <source>
        <dbReference type="EMBL" id="EJW83933.1"/>
    </source>
</evidence>
<accession>J9EP09</accession>
<feature type="region of interest" description="Disordered" evidence="1">
    <location>
        <begin position="1"/>
        <end position="20"/>
    </location>
</feature>
<name>J9EP09_WUCBA</name>
<organism evidence="2 3">
    <name type="scientific">Wuchereria bancrofti</name>
    <dbReference type="NCBI Taxonomy" id="6293"/>
    <lineage>
        <taxon>Eukaryota</taxon>
        <taxon>Metazoa</taxon>
        <taxon>Ecdysozoa</taxon>
        <taxon>Nematoda</taxon>
        <taxon>Chromadorea</taxon>
        <taxon>Rhabditida</taxon>
        <taxon>Spirurina</taxon>
        <taxon>Spiruromorpha</taxon>
        <taxon>Filarioidea</taxon>
        <taxon>Onchocercidae</taxon>
        <taxon>Wuchereria</taxon>
    </lineage>
</organism>
<dbReference type="AlphaFoldDB" id="J9EP09"/>
<proteinExistence type="predicted"/>